<proteinExistence type="predicted"/>
<protein>
    <submittedName>
        <fullName evidence="1">Gypsy/ty3 element polyprotein</fullName>
    </submittedName>
</protein>
<gene>
    <name evidence="1" type="ORF">E6C27_scaffold24G005370</name>
</gene>
<comment type="caution">
    <text evidence="1">The sequence shown here is derived from an EMBL/GenBank/DDBJ whole genome shotgun (WGS) entry which is preliminary data.</text>
</comment>
<dbReference type="EMBL" id="SSTE01008830">
    <property type="protein sequence ID" value="KAA0054710.1"/>
    <property type="molecule type" value="Genomic_DNA"/>
</dbReference>
<dbReference type="AlphaFoldDB" id="A0A5A7UHF6"/>
<dbReference type="OrthoDB" id="1749511at2759"/>
<sequence>MTQKQLGDRLTTTEGDIGAIKQEMQRIPILEKTVEKIHVILVKMYDDRQSQQGCRNPLARESGAGQDRIKFKKLEMPVFNGEDPDGWFYRVEHYFQLQLLNEQEKFKSQ</sequence>
<accession>A0A5A7UHF6</accession>
<reference evidence="1 2" key="1">
    <citation type="submission" date="2019-08" db="EMBL/GenBank/DDBJ databases">
        <title>Draft genome sequences of two oriental melons (Cucumis melo L. var makuwa).</title>
        <authorList>
            <person name="Kwon S.-Y."/>
        </authorList>
    </citation>
    <scope>NUCLEOTIDE SEQUENCE [LARGE SCALE GENOMIC DNA]</scope>
    <source>
        <strain evidence="2">cv. SW 3</strain>
        <tissue evidence="1">Leaf</tissue>
    </source>
</reference>
<organism evidence="1 2">
    <name type="scientific">Cucumis melo var. makuwa</name>
    <name type="common">Oriental melon</name>
    <dbReference type="NCBI Taxonomy" id="1194695"/>
    <lineage>
        <taxon>Eukaryota</taxon>
        <taxon>Viridiplantae</taxon>
        <taxon>Streptophyta</taxon>
        <taxon>Embryophyta</taxon>
        <taxon>Tracheophyta</taxon>
        <taxon>Spermatophyta</taxon>
        <taxon>Magnoliopsida</taxon>
        <taxon>eudicotyledons</taxon>
        <taxon>Gunneridae</taxon>
        <taxon>Pentapetalae</taxon>
        <taxon>rosids</taxon>
        <taxon>fabids</taxon>
        <taxon>Cucurbitales</taxon>
        <taxon>Cucurbitaceae</taxon>
        <taxon>Benincaseae</taxon>
        <taxon>Cucumis</taxon>
    </lineage>
</organism>
<evidence type="ECO:0000313" key="2">
    <source>
        <dbReference type="Proteomes" id="UP000321393"/>
    </source>
</evidence>
<dbReference type="Proteomes" id="UP000321393">
    <property type="component" value="Unassembled WGS sequence"/>
</dbReference>
<name>A0A5A7UHF6_CUCMM</name>
<evidence type="ECO:0000313" key="1">
    <source>
        <dbReference type="EMBL" id="KAA0054710.1"/>
    </source>
</evidence>